<dbReference type="SUPFAM" id="SSF53790">
    <property type="entry name" value="Tetrapyrrole methylase"/>
    <property type="match status" value="1"/>
</dbReference>
<dbReference type="CDD" id="cd11646">
    <property type="entry name" value="Precorrin_3B_C17_MT"/>
    <property type="match status" value="1"/>
</dbReference>
<evidence type="ECO:0000313" key="7">
    <source>
        <dbReference type="EMBL" id="NSJ86609.1"/>
    </source>
</evidence>
<dbReference type="InterPro" id="IPR000878">
    <property type="entry name" value="4pyrrol_Mease"/>
</dbReference>
<dbReference type="InterPro" id="IPR014777">
    <property type="entry name" value="4pyrrole_Mease_sub1"/>
</dbReference>
<proteinExistence type="predicted"/>
<dbReference type="Gene3D" id="3.40.1010.10">
    <property type="entry name" value="Cobalt-precorrin-4 Transmethylase, Domain 1"/>
    <property type="match status" value="1"/>
</dbReference>
<dbReference type="GO" id="GO:0032259">
    <property type="term" value="P:methylation"/>
    <property type="evidence" value="ECO:0007669"/>
    <property type="project" value="UniProtKB-KW"/>
</dbReference>
<dbReference type="RefSeq" id="WP_173749620.1">
    <property type="nucleotide sequence ID" value="NZ_JAAITA010000013.1"/>
</dbReference>
<dbReference type="PANTHER" id="PTHR47036">
    <property type="entry name" value="COBALT-FACTOR III C(17)-METHYLTRANSFERASE-RELATED"/>
    <property type="match status" value="1"/>
</dbReference>
<evidence type="ECO:0000256" key="5">
    <source>
        <dbReference type="ARBA" id="ARBA00022691"/>
    </source>
</evidence>
<keyword evidence="4 7" id="KW-0808">Transferase</keyword>
<evidence type="ECO:0000313" key="8">
    <source>
        <dbReference type="Proteomes" id="UP000822142"/>
    </source>
</evidence>
<dbReference type="InterPro" id="IPR014776">
    <property type="entry name" value="4pyrrole_Mease_sub2"/>
</dbReference>
<sequence length="243" mass="26567">MNKLYVVGIGPGAYEKMTIEASQALQKSDVIIGYTVYVDLVRNHFPGKEFMTTPMKKEVDRCVLAFEEAMKGKTVSMICSGDAGVYGMSGLMYEVGVKYPEVELEIIPGVTAATGGAAVLGAPLIHDFCLISLSDLLTPWEKIEARLLGASQADFVICLYNPSSKKRHDYLEKACTLMMKYKSPDTVCGIVGNIGREGESMQVMTLEELKNTGVDMFTTVFVGNSQTKEINGKMVTPRGYKNV</sequence>
<evidence type="ECO:0000256" key="2">
    <source>
        <dbReference type="ARBA" id="ARBA00022573"/>
    </source>
</evidence>
<dbReference type="GO" id="GO:0030789">
    <property type="term" value="F:precorrin-3B C17-methyltransferase activity"/>
    <property type="evidence" value="ECO:0007669"/>
    <property type="project" value="UniProtKB-EC"/>
</dbReference>
<keyword evidence="8" id="KW-1185">Reference proteome</keyword>
<evidence type="ECO:0000256" key="1">
    <source>
        <dbReference type="ARBA" id="ARBA00004953"/>
    </source>
</evidence>
<dbReference type="InterPro" id="IPR051810">
    <property type="entry name" value="Precorrin_MeTrfase"/>
</dbReference>
<dbReference type="NCBIfam" id="TIGR01466">
    <property type="entry name" value="cobJ_cbiH"/>
    <property type="match status" value="1"/>
</dbReference>
<reference evidence="7 8" key="1">
    <citation type="journal article" date="2020" name="Cell Host Microbe">
        <title>Functional and Genomic Variation between Human-Derived Isolates of Lachnospiraceae Reveals Inter- and Intra-Species Diversity.</title>
        <authorList>
            <person name="Sorbara M.T."/>
            <person name="Littmann E.R."/>
            <person name="Fontana E."/>
            <person name="Moody T.U."/>
            <person name="Kohout C.E."/>
            <person name="Gjonbalaj M."/>
            <person name="Eaton V."/>
            <person name="Seok R."/>
            <person name="Leiner I.M."/>
            <person name="Pamer E.G."/>
        </authorList>
    </citation>
    <scope>NUCLEOTIDE SEQUENCE [LARGE SCALE GENOMIC DNA]</scope>
    <source>
        <strain evidence="7 8">MSK.15.26</strain>
    </source>
</reference>
<keyword evidence="2" id="KW-0169">Cobalamin biosynthesis</keyword>
<dbReference type="EMBL" id="JAAITA010000013">
    <property type="protein sequence ID" value="NSJ86609.1"/>
    <property type="molecule type" value="Genomic_DNA"/>
</dbReference>
<dbReference type="Gene3D" id="3.30.950.10">
    <property type="entry name" value="Methyltransferase, Cobalt-precorrin-4 Transmethylase, Domain 2"/>
    <property type="match status" value="1"/>
</dbReference>
<feature type="domain" description="Tetrapyrrole methylase" evidence="6">
    <location>
        <begin position="3"/>
        <end position="209"/>
    </location>
</feature>
<dbReference type="InterPro" id="IPR035996">
    <property type="entry name" value="4pyrrol_Methylase_sf"/>
</dbReference>
<keyword evidence="3 7" id="KW-0489">Methyltransferase</keyword>
<keyword evidence="5" id="KW-0949">S-adenosyl-L-methionine</keyword>
<name>A0ABX2I8E9_BLAHA</name>
<comment type="caution">
    <text evidence="7">The sequence shown here is derived from an EMBL/GenBank/DDBJ whole genome shotgun (WGS) entry which is preliminary data.</text>
</comment>
<gene>
    <name evidence="7" type="primary">cobJ</name>
    <name evidence="7" type="ORF">G5A70_10605</name>
</gene>
<dbReference type="PANTHER" id="PTHR47036:SF1">
    <property type="entry name" value="COBALT-FACTOR III C(17)-METHYLTRANSFERASE-RELATED"/>
    <property type="match status" value="1"/>
</dbReference>
<evidence type="ECO:0000256" key="3">
    <source>
        <dbReference type="ARBA" id="ARBA00022603"/>
    </source>
</evidence>
<evidence type="ECO:0000256" key="4">
    <source>
        <dbReference type="ARBA" id="ARBA00022679"/>
    </source>
</evidence>
<dbReference type="Pfam" id="PF00590">
    <property type="entry name" value="TP_methylase"/>
    <property type="match status" value="1"/>
</dbReference>
<protein>
    <submittedName>
        <fullName evidence="7">Precorrin-3B C(17)-methyltransferase</fullName>
        <ecNumber evidence="7">2.1.1.131</ecNumber>
    </submittedName>
</protein>
<dbReference type="EC" id="2.1.1.131" evidence="7"/>
<dbReference type="InterPro" id="IPR006363">
    <property type="entry name" value="Cbl_synth_CobJ/CibH_dom"/>
</dbReference>
<dbReference type="Proteomes" id="UP000822142">
    <property type="component" value="Unassembled WGS sequence"/>
</dbReference>
<evidence type="ECO:0000259" key="6">
    <source>
        <dbReference type="Pfam" id="PF00590"/>
    </source>
</evidence>
<organism evidence="7 8">
    <name type="scientific">Blautia hansenii</name>
    <name type="common">Ruminococcus hansenii</name>
    <dbReference type="NCBI Taxonomy" id="1322"/>
    <lineage>
        <taxon>Bacteria</taxon>
        <taxon>Bacillati</taxon>
        <taxon>Bacillota</taxon>
        <taxon>Clostridia</taxon>
        <taxon>Lachnospirales</taxon>
        <taxon>Lachnospiraceae</taxon>
        <taxon>Blautia</taxon>
    </lineage>
</organism>
<accession>A0ABX2I8E9</accession>
<comment type="pathway">
    <text evidence="1">Cofactor biosynthesis; adenosylcobalamin biosynthesis.</text>
</comment>